<accession>A0ACC2D8Q0</accession>
<evidence type="ECO:0000313" key="1">
    <source>
        <dbReference type="EMBL" id="KAJ7550570.1"/>
    </source>
</evidence>
<evidence type="ECO:0000313" key="2">
    <source>
        <dbReference type="Proteomes" id="UP001162992"/>
    </source>
</evidence>
<keyword evidence="2" id="KW-1185">Reference proteome</keyword>
<sequence length="315" mass="36432">MGARQHEVEEEASHFRFLHEQHRGDLFCQEQQKHDCQHDASASLLSMSSGFAIARKSEADKLSMRDDWTESATRVLLEAWGRKYVQLNRGPLKLDHWVEVAETVSKKTSLIKTEMQCKNRVDTLKKKYKLEKQKQSTMGSPERKWSLYYQMDQLLNASAAKRSGLPGAVDAGEMVKDCPPLKVDESKYLAEDEGYHTSNDTSPSFGSRDDPDITVSTFRVKPEHTNRKRSTEKMKVRSNPFAVLANALTKFSETYEKMENVKQQQLLDLEKIRMEFTRDLEMHRMQLYMQTQMELARLKHCNIDIDASVSNMSDR</sequence>
<reference evidence="2" key="1">
    <citation type="journal article" date="2024" name="Proc. Natl. Acad. Sci. U.S.A.">
        <title>Extraordinary preservation of gene collinearity over three hundred million years revealed in homosporous lycophytes.</title>
        <authorList>
            <person name="Li C."/>
            <person name="Wickell D."/>
            <person name="Kuo L.Y."/>
            <person name="Chen X."/>
            <person name="Nie B."/>
            <person name="Liao X."/>
            <person name="Peng D."/>
            <person name="Ji J."/>
            <person name="Jenkins J."/>
            <person name="Williams M."/>
            <person name="Shu S."/>
            <person name="Plott C."/>
            <person name="Barry K."/>
            <person name="Rajasekar S."/>
            <person name="Grimwood J."/>
            <person name="Han X."/>
            <person name="Sun S."/>
            <person name="Hou Z."/>
            <person name="He W."/>
            <person name="Dai G."/>
            <person name="Sun C."/>
            <person name="Schmutz J."/>
            <person name="Leebens-Mack J.H."/>
            <person name="Li F.W."/>
            <person name="Wang L."/>
        </authorList>
    </citation>
    <scope>NUCLEOTIDE SEQUENCE [LARGE SCALE GENOMIC DNA]</scope>
    <source>
        <strain evidence="2">cv. PW_Plant_1</strain>
    </source>
</reference>
<dbReference type="Proteomes" id="UP001162992">
    <property type="component" value="Chromosome 7"/>
</dbReference>
<protein>
    <submittedName>
        <fullName evidence="1">Uncharacterized protein</fullName>
    </submittedName>
</protein>
<name>A0ACC2D8Q0_DIPCM</name>
<comment type="caution">
    <text evidence="1">The sequence shown here is derived from an EMBL/GenBank/DDBJ whole genome shotgun (WGS) entry which is preliminary data.</text>
</comment>
<gene>
    <name evidence="1" type="ORF">O6H91_07G106800</name>
</gene>
<organism evidence="1 2">
    <name type="scientific">Diphasiastrum complanatum</name>
    <name type="common">Issler's clubmoss</name>
    <name type="synonym">Lycopodium complanatum</name>
    <dbReference type="NCBI Taxonomy" id="34168"/>
    <lineage>
        <taxon>Eukaryota</taxon>
        <taxon>Viridiplantae</taxon>
        <taxon>Streptophyta</taxon>
        <taxon>Embryophyta</taxon>
        <taxon>Tracheophyta</taxon>
        <taxon>Lycopodiopsida</taxon>
        <taxon>Lycopodiales</taxon>
        <taxon>Lycopodiaceae</taxon>
        <taxon>Lycopodioideae</taxon>
        <taxon>Diphasiastrum</taxon>
    </lineage>
</organism>
<proteinExistence type="predicted"/>
<dbReference type="EMBL" id="CM055098">
    <property type="protein sequence ID" value="KAJ7550570.1"/>
    <property type="molecule type" value="Genomic_DNA"/>
</dbReference>